<proteinExistence type="predicted"/>
<accession>A0ACC2D772</accession>
<sequence length="532" mass="58716">MGKSARWLKKIFGVKKSSKSPLKEKSSWKGNDQDQAIAIKISNGKQSATNAPAQEQLKEELMDAIELVPNAEDQQFIQVKQEPTKPPIATIVEAVTPHPSSPTHVIQPSLQRDLAEKAAVKIQTAFRGYLAHRAFLALKGLVRLQALVRGHQVRKQAALSLRCILAIVKVQAHIRAYRVRMSKDGQEAQKFLCSRYQSPQKRKIVEGLRSPLKSLQLKGKYSKQGNMVLAYALQRQFDLCAPRQSFCNLPLGESESGWCWLERWTVARPWALLSVSKGNTSLSPQIINSEEDAIDSMPVRRSKQDTQISKGSKSRTLAEPTPSSKQSTSSFTMPSEQNHPYLPHEIPPADSSWAESSPVSKVIPLPPSYHMSPFSESRSSNGSMPIHDTLTSQAVTRNSNPVEKENQFASSKNTSSFSNGPKSSTTNGSPILAKIEHTESHTQGSPSVVPSYMATTESAKAKVRSNSTPRNRPDLLEQSPVIYKRRLSLPGSNGKTNSEATHSQRWNSNVRTSNMGFTSKRVASSLRNSSGE</sequence>
<gene>
    <name evidence="1" type="ORF">O6H91_07G082100</name>
</gene>
<evidence type="ECO:0000313" key="1">
    <source>
        <dbReference type="EMBL" id="KAJ7550086.1"/>
    </source>
</evidence>
<name>A0ACC2D772_DIPCM</name>
<comment type="caution">
    <text evidence="1">The sequence shown here is derived from an EMBL/GenBank/DDBJ whole genome shotgun (WGS) entry which is preliminary data.</text>
</comment>
<reference evidence="2" key="1">
    <citation type="journal article" date="2024" name="Proc. Natl. Acad. Sci. U.S.A.">
        <title>Extraordinary preservation of gene collinearity over three hundred million years revealed in homosporous lycophytes.</title>
        <authorList>
            <person name="Li C."/>
            <person name="Wickell D."/>
            <person name="Kuo L.Y."/>
            <person name="Chen X."/>
            <person name="Nie B."/>
            <person name="Liao X."/>
            <person name="Peng D."/>
            <person name="Ji J."/>
            <person name="Jenkins J."/>
            <person name="Williams M."/>
            <person name="Shu S."/>
            <person name="Plott C."/>
            <person name="Barry K."/>
            <person name="Rajasekar S."/>
            <person name="Grimwood J."/>
            <person name="Han X."/>
            <person name="Sun S."/>
            <person name="Hou Z."/>
            <person name="He W."/>
            <person name="Dai G."/>
            <person name="Sun C."/>
            <person name="Schmutz J."/>
            <person name="Leebens-Mack J.H."/>
            <person name="Li F.W."/>
            <person name="Wang L."/>
        </authorList>
    </citation>
    <scope>NUCLEOTIDE SEQUENCE [LARGE SCALE GENOMIC DNA]</scope>
    <source>
        <strain evidence="2">cv. PW_Plant_1</strain>
    </source>
</reference>
<keyword evidence="2" id="KW-1185">Reference proteome</keyword>
<dbReference type="EMBL" id="CM055098">
    <property type="protein sequence ID" value="KAJ7550086.1"/>
    <property type="molecule type" value="Genomic_DNA"/>
</dbReference>
<dbReference type="Proteomes" id="UP001162992">
    <property type="component" value="Chromosome 7"/>
</dbReference>
<protein>
    <submittedName>
        <fullName evidence="1">Uncharacterized protein</fullName>
    </submittedName>
</protein>
<evidence type="ECO:0000313" key="2">
    <source>
        <dbReference type="Proteomes" id="UP001162992"/>
    </source>
</evidence>
<organism evidence="1 2">
    <name type="scientific">Diphasiastrum complanatum</name>
    <name type="common">Issler's clubmoss</name>
    <name type="synonym">Lycopodium complanatum</name>
    <dbReference type="NCBI Taxonomy" id="34168"/>
    <lineage>
        <taxon>Eukaryota</taxon>
        <taxon>Viridiplantae</taxon>
        <taxon>Streptophyta</taxon>
        <taxon>Embryophyta</taxon>
        <taxon>Tracheophyta</taxon>
        <taxon>Lycopodiopsida</taxon>
        <taxon>Lycopodiales</taxon>
        <taxon>Lycopodiaceae</taxon>
        <taxon>Lycopodioideae</taxon>
        <taxon>Diphasiastrum</taxon>
    </lineage>
</organism>